<organism evidence="7 8">
    <name type="scientific">Oceanibacterium hippocampi</name>
    <dbReference type="NCBI Taxonomy" id="745714"/>
    <lineage>
        <taxon>Bacteria</taxon>
        <taxon>Pseudomonadati</taxon>
        <taxon>Pseudomonadota</taxon>
        <taxon>Alphaproteobacteria</taxon>
        <taxon>Sneathiellales</taxon>
        <taxon>Sneathiellaceae</taxon>
        <taxon>Oceanibacterium</taxon>
    </lineage>
</organism>
<evidence type="ECO:0000259" key="6">
    <source>
        <dbReference type="PROSITE" id="PS50893"/>
    </source>
</evidence>
<dbReference type="OrthoDB" id="7283113at2"/>
<dbReference type="PANTHER" id="PTHR43790:SF9">
    <property type="entry name" value="GALACTOFURANOSE TRANSPORTER ATP-BINDING PROTEIN YTFR"/>
    <property type="match status" value="1"/>
</dbReference>
<dbReference type="PROSITE" id="PS00211">
    <property type="entry name" value="ABC_TRANSPORTER_1"/>
    <property type="match status" value="1"/>
</dbReference>
<evidence type="ECO:0000256" key="4">
    <source>
        <dbReference type="ARBA" id="ARBA00022741"/>
    </source>
</evidence>
<dbReference type="AlphaFoldDB" id="A0A1Y5TWB1"/>
<keyword evidence="3" id="KW-0677">Repeat</keyword>
<dbReference type="InterPro" id="IPR003439">
    <property type="entry name" value="ABC_transporter-like_ATP-bd"/>
</dbReference>
<keyword evidence="1" id="KW-0813">Transport</keyword>
<dbReference type="InParanoid" id="A0A1Y5TWB1"/>
<evidence type="ECO:0000256" key="3">
    <source>
        <dbReference type="ARBA" id="ARBA00022737"/>
    </source>
</evidence>
<dbReference type="GO" id="GO:0005524">
    <property type="term" value="F:ATP binding"/>
    <property type="evidence" value="ECO:0007669"/>
    <property type="project" value="UniProtKB-KW"/>
</dbReference>
<dbReference type="Gene3D" id="3.40.50.300">
    <property type="entry name" value="P-loop containing nucleotide triphosphate hydrolases"/>
    <property type="match status" value="2"/>
</dbReference>
<name>A0A1Y5TWB1_9PROT</name>
<dbReference type="InterPro" id="IPR017871">
    <property type="entry name" value="ABC_transporter-like_CS"/>
</dbReference>
<feature type="domain" description="ABC transporter" evidence="6">
    <location>
        <begin position="169"/>
        <end position="411"/>
    </location>
</feature>
<dbReference type="InterPro" id="IPR027417">
    <property type="entry name" value="P-loop_NTPase"/>
</dbReference>
<dbReference type="PANTHER" id="PTHR43790">
    <property type="entry name" value="CARBOHYDRATE TRANSPORT ATP-BINDING PROTEIN MG119-RELATED"/>
    <property type="match status" value="1"/>
</dbReference>
<evidence type="ECO:0000313" key="8">
    <source>
        <dbReference type="Proteomes" id="UP000193200"/>
    </source>
</evidence>
<accession>A0A1Y5TWB1</accession>
<dbReference type="Proteomes" id="UP000193200">
    <property type="component" value="Unassembled WGS sequence"/>
</dbReference>
<dbReference type="EC" id="3.6.3.17" evidence="7"/>
<evidence type="ECO:0000313" key="7">
    <source>
        <dbReference type="EMBL" id="SLN75238.1"/>
    </source>
</evidence>
<sequence>MEDLSVVRNLLFPYEPSSRLGLVSRRASFRAAERILASFDVTSISPHSEIRDLSLSDRQKIEIVRAAARSPRLLLLDEPTSALSASDVEWLYNLVSRLKENGVVVVFISHRISEIRDFCDSISILRNGRHVATESNEDVSDAQIVRLVIGRSLDSAFPEKLKAATERGVSQPVLSVRDLHVGTAVNGTSLELRRGQILGLAALDGMGQRELYSALFGMAVAFRGEIRVGEREFRPTSPLDAIRAGIGYVPSDRRREGVLVRQSGALNMSLPVLDDYAQFGVIDWPRLREAIALYLEKLKIHPRALYRDAGSFSGGNQQKIVIAKWLLAGPPILLMNDPTRGVDVGTKLEIFTIMREFADSGGAILFHSTELNELINMCGEVVVMYKGRSVETIFDEELSEEYLMRSMLGENANESRA</sequence>
<keyword evidence="4" id="KW-0547">Nucleotide-binding</keyword>
<gene>
    <name evidence="7" type="primary">rbsA_5</name>
    <name evidence="7" type="ORF">OCH7691_03822</name>
</gene>
<dbReference type="InterPro" id="IPR050107">
    <property type="entry name" value="ABC_carbohydrate_import_ATPase"/>
</dbReference>
<dbReference type="PROSITE" id="PS50893">
    <property type="entry name" value="ABC_TRANSPORTER_2"/>
    <property type="match status" value="1"/>
</dbReference>
<dbReference type="SUPFAM" id="SSF52540">
    <property type="entry name" value="P-loop containing nucleoside triphosphate hydrolases"/>
    <property type="match status" value="2"/>
</dbReference>
<keyword evidence="2" id="KW-0762">Sugar transport</keyword>
<dbReference type="CDD" id="cd03215">
    <property type="entry name" value="ABC_Carb_Monos_II"/>
    <property type="match status" value="1"/>
</dbReference>
<dbReference type="GO" id="GO:0016887">
    <property type="term" value="F:ATP hydrolysis activity"/>
    <property type="evidence" value="ECO:0007669"/>
    <property type="project" value="InterPro"/>
</dbReference>
<proteinExistence type="predicted"/>
<evidence type="ECO:0000256" key="5">
    <source>
        <dbReference type="ARBA" id="ARBA00022840"/>
    </source>
</evidence>
<dbReference type="EMBL" id="FWFR01000004">
    <property type="protein sequence ID" value="SLN75238.1"/>
    <property type="molecule type" value="Genomic_DNA"/>
</dbReference>
<keyword evidence="7" id="KW-0378">Hydrolase</keyword>
<evidence type="ECO:0000256" key="1">
    <source>
        <dbReference type="ARBA" id="ARBA00022448"/>
    </source>
</evidence>
<reference evidence="7 8" key="1">
    <citation type="submission" date="2017-03" db="EMBL/GenBank/DDBJ databases">
        <authorList>
            <person name="Afonso C.L."/>
            <person name="Miller P.J."/>
            <person name="Scott M.A."/>
            <person name="Spackman E."/>
            <person name="Goraichik I."/>
            <person name="Dimitrov K.M."/>
            <person name="Suarez D.L."/>
            <person name="Swayne D.E."/>
        </authorList>
    </citation>
    <scope>NUCLEOTIDE SEQUENCE [LARGE SCALE GENOMIC DNA]</scope>
    <source>
        <strain evidence="7 8">CECT 7691</strain>
    </source>
</reference>
<keyword evidence="8" id="KW-1185">Reference proteome</keyword>
<evidence type="ECO:0000256" key="2">
    <source>
        <dbReference type="ARBA" id="ARBA00022597"/>
    </source>
</evidence>
<dbReference type="Pfam" id="PF00005">
    <property type="entry name" value="ABC_tran"/>
    <property type="match status" value="2"/>
</dbReference>
<protein>
    <submittedName>
        <fullName evidence="7">Ribose import ATP-binding protein RbsA</fullName>
        <ecNumber evidence="7">3.6.3.17</ecNumber>
    </submittedName>
</protein>
<keyword evidence="5 7" id="KW-0067">ATP-binding</keyword>